<dbReference type="EMBL" id="CP056041">
    <property type="protein sequence ID" value="QKZ15934.1"/>
    <property type="molecule type" value="Genomic_DNA"/>
</dbReference>
<dbReference type="RefSeq" id="WP_176573649.1">
    <property type="nucleotide sequence ID" value="NZ_CBDRGH010000061.1"/>
</dbReference>
<keyword evidence="3" id="KW-1185">Reference proteome</keyword>
<proteinExistence type="predicted"/>
<feature type="region of interest" description="Disordered" evidence="1">
    <location>
        <begin position="52"/>
        <end position="71"/>
    </location>
</feature>
<evidence type="ECO:0000313" key="2">
    <source>
        <dbReference type="EMBL" id="QKZ15934.1"/>
    </source>
</evidence>
<evidence type="ECO:0000313" key="3">
    <source>
        <dbReference type="Proteomes" id="UP000509418"/>
    </source>
</evidence>
<evidence type="ECO:0000256" key="1">
    <source>
        <dbReference type="SAM" id="MobiDB-lite"/>
    </source>
</evidence>
<sequence>MTTTGIAETFSCAGAEDLAITHMVKSAKGTVEATGTRVRQKAGLNRAVAREAWGTRSPSSNTRWPTEAESW</sequence>
<dbReference type="Proteomes" id="UP000509418">
    <property type="component" value="Chromosome"/>
</dbReference>
<name>A0A7I0Y8V3_STRCX</name>
<accession>A0A7I0Y8V3</accession>
<gene>
    <name evidence="2" type="ORF">HUT05_42350</name>
</gene>
<dbReference type="AlphaFoldDB" id="A0A7I0Y8V3"/>
<protein>
    <recommendedName>
        <fullName evidence="4">Transposase</fullName>
    </recommendedName>
</protein>
<evidence type="ECO:0008006" key="4">
    <source>
        <dbReference type="Google" id="ProtNLM"/>
    </source>
</evidence>
<organism evidence="2 3">
    <name type="scientific">Streptomyces chartreusis</name>
    <dbReference type="NCBI Taxonomy" id="1969"/>
    <lineage>
        <taxon>Bacteria</taxon>
        <taxon>Bacillati</taxon>
        <taxon>Actinomycetota</taxon>
        <taxon>Actinomycetes</taxon>
        <taxon>Kitasatosporales</taxon>
        <taxon>Streptomycetaceae</taxon>
        <taxon>Streptomyces</taxon>
    </lineage>
</organism>
<reference evidence="2 3" key="1">
    <citation type="submission" date="2020-06" db="EMBL/GenBank/DDBJ databases">
        <title>Genome mining for natural products.</title>
        <authorList>
            <person name="Zhang B."/>
            <person name="Shi J."/>
            <person name="Ge H."/>
        </authorList>
    </citation>
    <scope>NUCLEOTIDE SEQUENCE [LARGE SCALE GENOMIC DNA]</scope>
    <source>
        <strain evidence="2 3">NA02069</strain>
    </source>
</reference>